<dbReference type="InterPro" id="IPR012062">
    <property type="entry name" value="GatZ/KbaZ-like"/>
</dbReference>
<evidence type="ECO:0000256" key="1">
    <source>
        <dbReference type="ARBA" id="ARBA00005007"/>
    </source>
</evidence>
<dbReference type="SUPFAM" id="SSF51569">
    <property type="entry name" value="Aldolase"/>
    <property type="match status" value="1"/>
</dbReference>
<proteinExistence type="predicted"/>
<keyword evidence="3" id="KW-1185">Reference proteome</keyword>
<dbReference type="AlphaFoldDB" id="C1F2V9"/>
<dbReference type="GO" id="GO:0005886">
    <property type="term" value="C:plasma membrane"/>
    <property type="evidence" value="ECO:0007669"/>
    <property type="project" value="TreeGrafter"/>
</dbReference>
<dbReference type="EMBL" id="CP001472">
    <property type="protein sequence ID" value="ACO33902.1"/>
    <property type="molecule type" value="Genomic_DNA"/>
</dbReference>
<dbReference type="KEGG" id="aca:ACP_0860"/>
<sequence length="421" mass="46326">MSHFLLELVRNHAANQQRGIYSVCSAHPWVLEAAMRRHLPAAGPLLIEATCNQVNQFGGYTGMTPGRFRESVYAIARKTGFPLDRILLGGDHLGPFPWQHLPAEQAMSHACEMVRLFVQEGYSKIHLDASLPCAGEPDPLPEGQIAERAARLCAAAESAAAKTSPVYIIGTEVPRPGGALDEMELAVTSPDAAETTLNLHRRAFAAAGLDAAWPRVIALVVQPGVEFSHDSVLDYQPGKASPLTARLALHPGLVYEAHSTDYQRPEALAALVRDGFAILKVGPGLTYAMRQALFALAAIEKELFPTAQQSQLPQWLEEAMLRHPEQWQKHYSGTPEEQQLLRVHSYSDRIRYYWNVPSVQQAVDTLLRNLQQRNIPETLLSDYLPAQYRKVRTGSLQSAPVPILLDAVGEALDPYISATQA</sequence>
<dbReference type="PANTHER" id="PTHR32502">
    <property type="entry name" value="N-ACETYLGALACTOSAMINE PERMEASE II COMPONENT-RELATED"/>
    <property type="match status" value="1"/>
</dbReference>
<gene>
    <name evidence="2" type="ordered locus">ACP_0860</name>
</gene>
<reference evidence="2 3" key="1">
    <citation type="journal article" date="2009" name="Appl. Environ. Microbiol.">
        <title>Three genomes from the phylum Acidobacteria provide insight into the lifestyles of these microorganisms in soils.</title>
        <authorList>
            <person name="Ward N.L."/>
            <person name="Challacombe J.F."/>
            <person name="Janssen P.H."/>
            <person name="Henrissat B."/>
            <person name="Coutinho P.M."/>
            <person name="Wu M."/>
            <person name="Xie G."/>
            <person name="Haft D.H."/>
            <person name="Sait M."/>
            <person name="Badger J."/>
            <person name="Barabote R.D."/>
            <person name="Bradley B."/>
            <person name="Brettin T.S."/>
            <person name="Brinkac L.M."/>
            <person name="Bruce D."/>
            <person name="Creasy T."/>
            <person name="Daugherty S.C."/>
            <person name="Davidsen T.M."/>
            <person name="DeBoy R.T."/>
            <person name="Detter J.C."/>
            <person name="Dodson R.J."/>
            <person name="Durkin A.S."/>
            <person name="Ganapathy A."/>
            <person name="Gwinn-Giglio M."/>
            <person name="Han C.S."/>
            <person name="Khouri H."/>
            <person name="Kiss H."/>
            <person name="Kothari S.P."/>
            <person name="Madupu R."/>
            <person name="Nelson K.E."/>
            <person name="Nelson W.C."/>
            <person name="Paulsen I."/>
            <person name="Penn K."/>
            <person name="Ren Q."/>
            <person name="Rosovitz M.J."/>
            <person name="Selengut J.D."/>
            <person name="Shrivastava S."/>
            <person name="Sullivan S.A."/>
            <person name="Tapia R."/>
            <person name="Thompson L.S."/>
            <person name="Watkins K.L."/>
            <person name="Yang Q."/>
            <person name="Yu C."/>
            <person name="Zafar N."/>
            <person name="Zhou L."/>
            <person name="Kuske C.R."/>
        </authorList>
    </citation>
    <scope>NUCLEOTIDE SEQUENCE [LARGE SCALE GENOMIC DNA]</scope>
    <source>
        <strain evidence="3">ATCC 51196 / DSM 11244 / BCRC 80197 / JCM 7670 / NBRC 15755 / NCIMB 13165 / 161</strain>
    </source>
</reference>
<dbReference type="Gene3D" id="3.20.20.70">
    <property type="entry name" value="Aldolase class I"/>
    <property type="match status" value="1"/>
</dbReference>
<dbReference type="Pfam" id="PF08013">
    <property type="entry name" value="GatZ_KbaZ-like"/>
    <property type="match status" value="1"/>
</dbReference>
<dbReference type="Proteomes" id="UP000002207">
    <property type="component" value="Chromosome"/>
</dbReference>
<dbReference type="HOGENOM" id="CLU_053334_0_0_0"/>
<dbReference type="PIRSF" id="PIRSF009264">
    <property type="entry name" value="TagBP_ald_AgaZ"/>
    <property type="match status" value="1"/>
</dbReference>
<dbReference type="InterPro" id="IPR013785">
    <property type="entry name" value="Aldolase_TIM"/>
</dbReference>
<comment type="pathway">
    <text evidence="1">Carbohydrate metabolism.</text>
</comment>
<dbReference type="InParanoid" id="C1F2V9"/>
<name>C1F2V9_ACIC5</name>
<accession>C1F2V9</accession>
<dbReference type="STRING" id="240015.ACP_0860"/>
<dbReference type="PANTHER" id="PTHR32502:SF2">
    <property type="entry name" value="D-TAGATOSE-1,6-BISPHOSPHATE ALDOLASE SUBUNIT KBAZ"/>
    <property type="match status" value="1"/>
</dbReference>
<dbReference type="eggNOG" id="COG4573">
    <property type="taxonomic scope" value="Bacteria"/>
</dbReference>
<dbReference type="GO" id="GO:0009401">
    <property type="term" value="P:phosphoenolpyruvate-dependent sugar phosphotransferase system"/>
    <property type="evidence" value="ECO:0007669"/>
    <property type="project" value="TreeGrafter"/>
</dbReference>
<dbReference type="InterPro" id="IPR050303">
    <property type="entry name" value="GatZ_KbaZ_carbometab"/>
</dbReference>
<dbReference type="NCBIfam" id="TIGR02810">
    <property type="entry name" value="agaZ_gatZ"/>
    <property type="match status" value="1"/>
</dbReference>
<dbReference type="GO" id="GO:0005975">
    <property type="term" value="P:carbohydrate metabolic process"/>
    <property type="evidence" value="ECO:0007669"/>
    <property type="project" value="InterPro"/>
</dbReference>
<dbReference type="Gene3D" id="1.10.400.20">
    <property type="entry name" value="putative tagatose 6-phosphate kinase domain like"/>
    <property type="match status" value="1"/>
</dbReference>
<dbReference type="OrthoDB" id="1672942at2"/>
<evidence type="ECO:0000313" key="3">
    <source>
        <dbReference type="Proteomes" id="UP000002207"/>
    </source>
</evidence>
<evidence type="ECO:0000313" key="2">
    <source>
        <dbReference type="EMBL" id="ACO33902.1"/>
    </source>
</evidence>
<dbReference type="FunCoup" id="C1F2V9">
    <property type="interactions" value="19"/>
</dbReference>
<protein>
    <submittedName>
        <fullName evidence="2">D-tagatose-bisphosphate aldolase, class II, non-catalytic subunit</fullName>
    </submittedName>
</protein>
<organism evidence="2 3">
    <name type="scientific">Acidobacterium capsulatum (strain ATCC 51196 / DSM 11244 / BCRC 80197 / JCM 7670 / NBRC 15755 / NCIMB 13165 / 161)</name>
    <dbReference type="NCBI Taxonomy" id="240015"/>
    <lineage>
        <taxon>Bacteria</taxon>
        <taxon>Pseudomonadati</taxon>
        <taxon>Acidobacteriota</taxon>
        <taxon>Terriglobia</taxon>
        <taxon>Terriglobales</taxon>
        <taxon>Acidobacteriaceae</taxon>
        <taxon>Acidobacterium</taxon>
    </lineage>
</organism>
<dbReference type="RefSeq" id="WP_015896026.1">
    <property type="nucleotide sequence ID" value="NC_012483.1"/>
</dbReference>